<gene>
    <name evidence="1" type="ORF">EJ05DRAFT_74774</name>
</gene>
<dbReference type="GeneID" id="54491005"/>
<name>A0A6A6W592_9PEZI</name>
<accession>A0A6A6W592</accession>
<reference evidence="1" key="1">
    <citation type="journal article" date="2020" name="Stud. Mycol.">
        <title>101 Dothideomycetes genomes: a test case for predicting lifestyles and emergence of pathogens.</title>
        <authorList>
            <person name="Haridas S."/>
            <person name="Albert R."/>
            <person name="Binder M."/>
            <person name="Bloem J."/>
            <person name="Labutti K."/>
            <person name="Salamov A."/>
            <person name="Andreopoulos B."/>
            <person name="Baker S."/>
            <person name="Barry K."/>
            <person name="Bills G."/>
            <person name="Bluhm B."/>
            <person name="Cannon C."/>
            <person name="Castanera R."/>
            <person name="Culley D."/>
            <person name="Daum C."/>
            <person name="Ezra D."/>
            <person name="Gonzalez J."/>
            <person name="Henrissat B."/>
            <person name="Kuo A."/>
            <person name="Liang C."/>
            <person name="Lipzen A."/>
            <person name="Lutzoni F."/>
            <person name="Magnuson J."/>
            <person name="Mondo S."/>
            <person name="Nolan M."/>
            <person name="Ohm R."/>
            <person name="Pangilinan J."/>
            <person name="Park H.-J."/>
            <person name="Ramirez L."/>
            <person name="Alfaro M."/>
            <person name="Sun H."/>
            <person name="Tritt A."/>
            <person name="Yoshinaga Y."/>
            <person name="Zwiers L.-H."/>
            <person name="Turgeon B."/>
            <person name="Goodwin S."/>
            <person name="Spatafora J."/>
            <person name="Crous P."/>
            <person name="Grigoriev I."/>
        </authorList>
    </citation>
    <scope>NUCLEOTIDE SEQUENCE</scope>
    <source>
        <strain evidence="1">CBS 121739</strain>
    </source>
</reference>
<sequence length="151" mass="16968">MAALEQLCRTVSLSKLHGNAWTIFPDSMISCFLARFKHPQQAICSRTYAHHFDDPSSAFAEVLWNRVDRRAYGKSRHVKALLSIKEFPELPFPAETKVDVILGTMIGVADDEVRRKRDFGLCFQVLVGVRGDDVLPRCARDACCSLLSSPQ</sequence>
<dbReference type="Proteomes" id="UP000799437">
    <property type="component" value="Unassembled WGS sequence"/>
</dbReference>
<dbReference type="EMBL" id="ML996575">
    <property type="protein sequence ID" value="KAF2756727.1"/>
    <property type="molecule type" value="Genomic_DNA"/>
</dbReference>
<keyword evidence="2" id="KW-1185">Reference proteome</keyword>
<evidence type="ECO:0000313" key="2">
    <source>
        <dbReference type="Proteomes" id="UP000799437"/>
    </source>
</evidence>
<protein>
    <submittedName>
        <fullName evidence="1">Uncharacterized protein</fullName>
    </submittedName>
</protein>
<evidence type="ECO:0000313" key="1">
    <source>
        <dbReference type="EMBL" id="KAF2756727.1"/>
    </source>
</evidence>
<dbReference type="AlphaFoldDB" id="A0A6A6W592"/>
<dbReference type="RefSeq" id="XP_033599178.1">
    <property type="nucleotide sequence ID" value="XM_033749951.1"/>
</dbReference>
<organism evidence="1 2">
    <name type="scientific">Pseudovirgaria hyperparasitica</name>
    <dbReference type="NCBI Taxonomy" id="470096"/>
    <lineage>
        <taxon>Eukaryota</taxon>
        <taxon>Fungi</taxon>
        <taxon>Dikarya</taxon>
        <taxon>Ascomycota</taxon>
        <taxon>Pezizomycotina</taxon>
        <taxon>Dothideomycetes</taxon>
        <taxon>Dothideomycetes incertae sedis</taxon>
        <taxon>Acrospermales</taxon>
        <taxon>Acrospermaceae</taxon>
        <taxon>Pseudovirgaria</taxon>
    </lineage>
</organism>
<proteinExistence type="predicted"/>